<dbReference type="eggNOG" id="COG0344">
    <property type="taxonomic scope" value="Bacteria"/>
</dbReference>
<dbReference type="GO" id="GO:0043772">
    <property type="term" value="F:acyl-phosphate glycerol-3-phosphate acyltransferase activity"/>
    <property type="evidence" value="ECO:0007669"/>
    <property type="project" value="UniProtKB-UniRule"/>
</dbReference>
<keyword evidence="5 10" id="KW-1133">Transmembrane helix</keyword>
<dbReference type="SMART" id="SM01207">
    <property type="entry name" value="G3P_acyltransf"/>
    <property type="match status" value="1"/>
</dbReference>
<dbReference type="PANTHER" id="PTHR30309">
    <property type="entry name" value="INNER MEMBRANE PROTEIN YGIH"/>
    <property type="match status" value="1"/>
</dbReference>
<dbReference type="STRING" id="661478.OP10G_3337"/>
<organism evidence="12 13">
    <name type="scientific">Fimbriimonas ginsengisoli Gsoil 348</name>
    <dbReference type="NCBI Taxonomy" id="661478"/>
    <lineage>
        <taxon>Bacteria</taxon>
        <taxon>Bacillati</taxon>
        <taxon>Armatimonadota</taxon>
        <taxon>Fimbriimonadia</taxon>
        <taxon>Fimbriimonadales</taxon>
        <taxon>Fimbriimonadaceae</taxon>
        <taxon>Fimbriimonas</taxon>
    </lineage>
</organism>
<feature type="transmembrane region" description="Helical" evidence="10">
    <location>
        <begin position="116"/>
        <end position="137"/>
    </location>
</feature>
<feature type="region of interest" description="Disordered" evidence="11">
    <location>
        <begin position="198"/>
        <end position="232"/>
    </location>
</feature>
<comment type="pathway">
    <text evidence="10">Lipid metabolism; phospholipid metabolism.</text>
</comment>
<protein>
    <recommendedName>
        <fullName evidence="10">Glycerol-3-phosphate acyltransferase</fullName>
    </recommendedName>
    <alternativeName>
        <fullName evidence="10">Acyl-PO4 G3P acyltransferase</fullName>
    </alternativeName>
    <alternativeName>
        <fullName evidence="10">Acyl-phosphate--glycerol-3-phosphate acyltransferase</fullName>
    </alternativeName>
    <alternativeName>
        <fullName evidence="10">G3P acyltransferase</fullName>
        <shortName evidence="10">GPAT</shortName>
        <ecNumber evidence="10">2.3.1.275</ecNumber>
    </alternativeName>
    <alternativeName>
        <fullName evidence="10">Lysophosphatidic acid synthase</fullName>
        <shortName evidence="10">LPA synthase</shortName>
    </alternativeName>
</protein>
<name>A0A068NVA7_FIMGI</name>
<feature type="transmembrane region" description="Helical" evidence="10">
    <location>
        <begin position="143"/>
        <end position="162"/>
    </location>
</feature>
<keyword evidence="6 10" id="KW-0443">Lipid metabolism</keyword>
<dbReference type="EC" id="2.3.1.275" evidence="10"/>
<proteinExistence type="inferred from homology"/>
<evidence type="ECO:0000256" key="1">
    <source>
        <dbReference type="ARBA" id="ARBA00022475"/>
    </source>
</evidence>
<evidence type="ECO:0000256" key="6">
    <source>
        <dbReference type="ARBA" id="ARBA00023098"/>
    </source>
</evidence>
<dbReference type="GO" id="GO:0008654">
    <property type="term" value="P:phospholipid biosynthetic process"/>
    <property type="evidence" value="ECO:0007669"/>
    <property type="project" value="UniProtKB-UniRule"/>
</dbReference>
<reference evidence="12 13" key="1">
    <citation type="journal article" date="2014" name="PLoS ONE">
        <title>The first complete genome sequence of the class fimbriimonadia in the phylum armatimonadetes.</title>
        <authorList>
            <person name="Hu Z.Y."/>
            <person name="Wang Y.Z."/>
            <person name="Im W.T."/>
            <person name="Wang S.Y."/>
            <person name="Zhao G.P."/>
            <person name="Zheng H.J."/>
            <person name="Quan Z.X."/>
        </authorList>
    </citation>
    <scope>NUCLEOTIDE SEQUENCE [LARGE SCALE GENOMIC DNA]</scope>
    <source>
        <strain evidence="12">Gsoil 348</strain>
    </source>
</reference>
<keyword evidence="4 10" id="KW-0812">Transmembrane</keyword>
<comment type="subcellular location">
    <subcellularLocation>
        <location evidence="10">Cell membrane</location>
        <topology evidence="10">Multi-pass membrane protein</topology>
    </subcellularLocation>
</comment>
<dbReference type="GO" id="GO:0005886">
    <property type="term" value="C:plasma membrane"/>
    <property type="evidence" value="ECO:0007669"/>
    <property type="project" value="UniProtKB-SubCell"/>
</dbReference>
<keyword evidence="13" id="KW-1185">Reference proteome</keyword>
<feature type="transmembrane region" description="Helical" evidence="10">
    <location>
        <begin position="85"/>
        <end position="104"/>
    </location>
</feature>
<comment type="function">
    <text evidence="10">Catalyzes the transfer of an acyl group from acyl-phosphate (acyl-PO(4)) to glycerol-3-phosphate (G3P) to form lysophosphatidic acid (LPA). This enzyme utilizes acyl-phosphate as fatty acyl donor, but not acyl-CoA or acyl-ACP.</text>
</comment>
<evidence type="ECO:0000256" key="4">
    <source>
        <dbReference type="ARBA" id="ARBA00022692"/>
    </source>
</evidence>
<keyword evidence="8 10" id="KW-0594">Phospholipid biosynthesis</keyword>
<keyword evidence="7 10" id="KW-0472">Membrane</keyword>
<dbReference type="Pfam" id="PF02660">
    <property type="entry name" value="G3P_acyltransf"/>
    <property type="match status" value="1"/>
</dbReference>
<dbReference type="OrthoDB" id="9777124at2"/>
<evidence type="ECO:0000256" key="3">
    <source>
        <dbReference type="ARBA" id="ARBA00022679"/>
    </source>
</evidence>
<dbReference type="UniPathway" id="UPA00085"/>
<keyword evidence="9 10" id="KW-1208">Phospholipid metabolism</keyword>
<evidence type="ECO:0000256" key="2">
    <source>
        <dbReference type="ARBA" id="ARBA00022516"/>
    </source>
</evidence>
<dbReference type="HAMAP" id="MF_01043">
    <property type="entry name" value="PlsY"/>
    <property type="match status" value="1"/>
</dbReference>
<evidence type="ECO:0000313" key="12">
    <source>
        <dbReference type="EMBL" id="AIE86705.1"/>
    </source>
</evidence>
<comment type="subunit">
    <text evidence="10">Probably interacts with PlsX.</text>
</comment>
<sequence length="232" mass="24462">MSLLLDCLLAYFIGAIPFGVIVCRSKGIDIFKFGSGNPGATNVSRAVGKPLGALVFLLDVLKGLVPALIARQNVTQDLYGMHAQAWWFVAGLCAVLGHCYSVFLRFRGGKGIATSLGAGLGASPAVAGSAFGIFFVLFGVTRYVSLASIAAAIAGPIFGWVIPGQARELVPVYGLLAVFVVIRHRANIRRLLNGTEPKFESKKKSASNPPLGETDPSLDERRSETGGNPDAQ</sequence>
<evidence type="ECO:0000256" key="10">
    <source>
        <dbReference type="HAMAP-Rule" id="MF_01043"/>
    </source>
</evidence>
<dbReference type="NCBIfam" id="TIGR00023">
    <property type="entry name" value="glycerol-3-phosphate 1-O-acyltransferase PlsY"/>
    <property type="match status" value="1"/>
</dbReference>
<keyword evidence="2 10" id="KW-0444">Lipid biosynthesis</keyword>
<keyword evidence="12" id="KW-0012">Acyltransferase</keyword>
<dbReference type="InterPro" id="IPR003811">
    <property type="entry name" value="G3P_acylTferase_PlsY"/>
</dbReference>
<dbReference type="AlphaFoldDB" id="A0A068NVA7"/>
<dbReference type="Proteomes" id="UP000027982">
    <property type="component" value="Chromosome"/>
</dbReference>
<accession>A0A068NVA7</accession>
<evidence type="ECO:0000256" key="5">
    <source>
        <dbReference type="ARBA" id="ARBA00022989"/>
    </source>
</evidence>
<evidence type="ECO:0000256" key="9">
    <source>
        <dbReference type="ARBA" id="ARBA00023264"/>
    </source>
</evidence>
<gene>
    <name evidence="10" type="primary">plsY</name>
    <name evidence="12" type="ORF">OP10G_3337</name>
</gene>
<comment type="similarity">
    <text evidence="10">Belongs to the PlsY family.</text>
</comment>
<evidence type="ECO:0000256" key="7">
    <source>
        <dbReference type="ARBA" id="ARBA00023136"/>
    </source>
</evidence>
<dbReference type="HOGENOM" id="CLU_081254_4_0_0"/>
<keyword evidence="1 10" id="KW-1003">Cell membrane</keyword>
<evidence type="ECO:0000256" key="11">
    <source>
        <dbReference type="SAM" id="MobiDB-lite"/>
    </source>
</evidence>
<dbReference type="RefSeq" id="WP_025229356.1">
    <property type="nucleotide sequence ID" value="NZ_CP007139.1"/>
</dbReference>
<dbReference type="EMBL" id="CP007139">
    <property type="protein sequence ID" value="AIE86705.1"/>
    <property type="molecule type" value="Genomic_DNA"/>
</dbReference>
<evidence type="ECO:0000313" key="13">
    <source>
        <dbReference type="Proteomes" id="UP000027982"/>
    </source>
</evidence>
<dbReference type="PANTHER" id="PTHR30309:SF0">
    <property type="entry name" value="GLYCEROL-3-PHOSPHATE ACYLTRANSFERASE-RELATED"/>
    <property type="match status" value="1"/>
</dbReference>
<comment type="catalytic activity">
    <reaction evidence="10">
        <text>an acyl phosphate + sn-glycerol 3-phosphate = a 1-acyl-sn-glycero-3-phosphate + phosphate</text>
        <dbReference type="Rhea" id="RHEA:34075"/>
        <dbReference type="ChEBI" id="CHEBI:43474"/>
        <dbReference type="ChEBI" id="CHEBI:57597"/>
        <dbReference type="ChEBI" id="CHEBI:57970"/>
        <dbReference type="ChEBI" id="CHEBI:59918"/>
        <dbReference type="EC" id="2.3.1.275"/>
    </reaction>
</comment>
<feature type="transmembrane region" description="Helical" evidence="10">
    <location>
        <begin position="169"/>
        <end position="186"/>
    </location>
</feature>
<evidence type="ECO:0000256" key="8">
    <source>
        <dbReference type="ARBA" id="ARBA00023209"/>
    </source>
</evidence>
<dbReference type="KEGG" id="fgi:OP10G_3337"/>
<keyword evidence="3 10" id="KW-0808">Transferase</keyword>